<feature type="transmembrane region" description="Helical" evidence="5">
    <location>
        <begin position="142"/>
        <end position="162"/>
    </location>
</feature>
<keyword evidence="4 5" id="KW-0472">Membrane</keyword>
<evidence type="ECO:0000313" key="8">
    <source>
        <dbReference type="Proteomes" id="UP001230156"/>
    </source>
</evidence>
<feature type="transmembrane region" description="Helical" evidence="5">
    <location>
        <begin position="263"/>
        <end position="280"/>
    </location>
</feature>
<dbReference type="EMBL" id="JAUYVI010000005">
    <property type="protein sequence ID" value="MDQ7249186.1"/>
    <property type="molecule type" value="Genomic_DNA"/>
</dbReference>
<feature type="transmembrane region" description="Helical" evidence="5">
    <location>
        <begin position="198"/>
        <end position="218"/>
    </location>
</feature>
<feature type="domain" description="EamA" evidence="6">
    <location>
        <begin position="169"/>
        <end position="301"/>
    </location>
</feature>
<dbReference type="InterPro" id="IPR037185">
    <property type="entry name" value="EmrE-like"/>
</dbReference>
<evidence type="ECO:0000256" key="1">
    <source>
        <dbReference type="ARBA" id="ARBA00004141"/>
    </source>
</evidence>
<evidence type="ECO:0000256" key="4">
    <source>
        <dbReference type="ARBA" id="ARBA00023136"/>
    </source>
</evidence>
<evidence type="ECO:0000256" key="3">
    <source>
        <dbReference type="ARBA" id="ARBA00022989"/>
    </source>
</evidence>
<evidence type="ECO:0000256" key="2">
    <source>
        <dbReference type="ARBA" id="ARBA00022692"/>
    </source>
</evidence>
<dbReference type="Pfam" id="PF00892">
    <property type="entry name" value="EamA"/>
    <property type="match status" value="2"/>
</dbReference>
<evidence type="ECO:0000313" key="7">
    <source>
        <dbReference type="EMBL" id="MDQ7249186.1"/>
    </source>
</evidence>
<dbReference type="RefSeq" id="WP_379956899.1">
    <property type="nucleotide sequence ID" value="NZ_JAUYVI010000005.1"/>
</dbReference>
<organism evidence="7 8">
    <name type="scientific">Dongia sedimenti</name>
    <dbReference type="NCBI Taxonomy" id="3064282"/>
    <lineage>
        <taxon>Bacteria</taxon>
        <taxon>Pseudomonadati</taxon>
        <taxon>Pseudomonadota</taxon>
        <taxon>Alphaproteobacteria</taxon>
        <taxon>Rhodospirillales</taxon>
        <taxon>Dongiaceae</taxon>
        <taxon>Dongia</taxon>
    </lineage>
</organism>
<dbReference type="PANTHER" id="PTHR32322">
    <property type="entry name" value="INNER MEMBRANE TRANSPORTER"/>
    <property type="match status" value="1"/>
</dbReference>
<feature type="transmembrane region" description="Helical" evidence="5">
    <location>
        <begin position="230"/>
        <end position="251"/>
    </location>
</feature>
<feature type="domain" description="EamA" evidence="6">
    <location>
        <begin position="20"/>
        <end position="156"/>
    </location>
</feature>
<gene>
    <name evidence="7" type="ORF">Q8A70_15975</name>
</gene>
<sequence length="318" mass="34336">MNAPSPVVGTRHPGFADYGLLLFLSLLWGSSFLTIKIAVEHGMPPLTLASLRVGIGAAVLLGFARLLGQRAPTFQGHQGKGLWLRILILGVIGNSLPFFLIGWGEQTTTSQLAGILMATIPILVVILAHFFTHDERLTVPRFAGVALGFTGMIVLVGVDALRGLGEQVMGQLLIIGGCISYSLYGVNAKRLPQLPPQMLIGVILAAGFVAMLPFWLVIDRPWTLHWDWRAVVAAIWLGVLSTGAGNLLYYVLMRRVAVGFASLNNYIVPLMALIYGYFLLGEQPHLNALVALVLILSGLALPRIVAARRRPAERPNPG</sequence>
<reference evidence="8" key="1">
    <citation type="submission" date="2023-08" db="EMBL/GenBank/DDBJ databases">
        <title>Rhodospirillaceae gen. nov., a novel taxon isolated from the Yangtze River Yuezi River estuary sludge.</title>
        <authorList>
            <person name="Ruan L."/>
        </authorList>
    </citation>
    <scope>NUCLEOTIDE SEQUENCE [LARGE SCALE GENOMIC DNA]</scope>
    <source>
        <strain evidence="8">R-7</strain>
    </source>
</reference>
<keyword evidence="2 5" id="KW-0812">Transmembrane</keyword>
<evidence type="ECO:0000256" key="5">
    <source>
        <dbReference type="SAM" id="Phobius"/>
    </source>
</evidence>
<dbReference type="Proteomes" id="UP001230156">
    <property type="component" value="Unassembled WGS sequence"/>
</dbReference>
<dbReference type="InterPro" id="IPR050638">
    <property type="entry name" value="AA-Vitamin_Transporters"/>
</dbReference>
<name>A0ABU0YNA4_9PROT</name>
<dbReference type="SUPFAM" id="SSF103481">
    <property type="entry name" value="Multidrug resistance efflux transporter EmrE"/>
    <property type="match status" value="2"/>
</dbReference>
<feature type="transmembrane region" description="Helical" evidence="5">
    <location>
        <begin position="168"/>
        <end position="186"/>
    </location>
</feature>
<feature type="transmembrane region" description="Helical" evidence="5">
    <location>
        <begin position="110"/>
        <end position="130"/>
    </location>
</feature>
<feature type="transmembrane region" description="Helical" evidence="5">
    <location>
        <begin position="45"/>
        <end position="67"/>
    </location>
</feature>
<feature type="transmembrane region" description="Helical" evidence="5">
    <location>
        <begin position="20"/>
        <end position="39"/>
    </location>
</feature>
<evidence type="ECO:0000259" key="6">
    <source>
        <dbReference type="Pfam" id="PF00892"/>
    </source>
</evidence>
<feature type="transmembrane region" description="Helical" evidence="5">
    <location>
        <begin position="82"/>
        <end position="104"/>
    </location>
</feature>
<protein>
    <submittedName>
        <fullName evidence="7">DMT family transporter</fullName>
    </submittedName>
</protein>
<comment type="caution">
    <text evidence="7">The sequence shown here is derived from an EMBL/GenBank/DDBJ whole genome shotgun (WGS) entry which is preliminary data.</text>
</comment>
<dbReference type="PANTHER" id="PTHR32322:SF9">
    <property type="entry name" value="AMINO-ACID METABOLITE EFFLUX PUMP-RELATED"/>
    <property type="match status" value="1"/>
</dbReference>
<keyword evidence="8" id="KW-1185">Reference proteome</keyword>
<accession>A0ABU0YNA4</accession>
<comment type="subcellular location">
    <subcellularLocation>
        <location evidence="1">Membrane</location>
        <topology evidence="1">Multi-pass membrane protein</topology>
    </subcellularLocation>
</comment>
<dbReference type="InterPro" id="IPR000620">
    <property type="entry name" value="EamA_dom"/>
</dbReference>
<feature type="transmembrane region" description="Helical" evidence="5">
    <location>
        <begin position="286"/>
        <end position="306"/>
    </location>
</feature>
<proteinExistence type="predicted"/>
<keyword evidence="3 5" id="KW-1133">Transmembrane helix</keyword>